<dbReference type="AlphaFoldDB" id="A0AAV4TP84"/>
<keyword evidence="2" id="KW-1185">Reference proteome</keyword>
<sequence>MMFGELQAAVSFHSGKIVEETKSCGTIFLAFQEVVFPNTASMEGNNELPGACVDVSRCTLCHTLTGCHMHFRQNHAQQERIRGLGKSLNERYKTPLPEKKRSHFTAVFRDW</sequence>
<reference evidence="1 2" key="1">
    <citation type="submission" date="2021-06" db="EMBL/GenBank/DDBJ databases">
        <title>Caerostris extrusa draft genome.</title>
        <authorList>
            <person name="Kono N."/>
            <person name="Arakawa K."/>
        </authorList>
    </citation>
    <scope>NUCLEOTIDE SEQUENCE [LARGE SCALE GENOMIC DNA]</scope>
</reference>
<name>A0AAV4TP84_CAEEX</name>
<gene>
    <name evidence="1" type="ORF">CEXT_125061</name>
</gene>
<dbReference type="Proteomes" id="UP001054945">
    <property type="component" value="Unassembled WGS sequence"/>
</dbReference>
<protein>
    <submittedName>
        <fullName evidence="1">Uncharacterized protein</fullName>
    </submittedName>
</protein>
<evidence type="ECO:0000313" key="1">
    <source>
        <dbReference type="EMBL" id="GIY46655.1"/>
    </source>
</evidence>
<organism evidence="1 2">
    <name type="scientific">Caerostris extrusa</name>
    <name type="common">Bark spider</name>
    <name type="synonym">Caerostris bankana</name>
    <dbReference type="NCBI Taxonomy" id="172846"/>
    <lineage>
        <taxon>Eukaryota</taxon>
        <taxon>Metazoa</taxon>
        <taxon>Ecdysozoa</taxon>
        <taxon>Arthropoda</taxon>
        <taxon>Chelicerata</taxon>
        <taxon>Arachnida</taxon>
        <taxon>Araneae</taxon>
        <taxon>Araneomorphae</taxon>
        <taxon>Entelegynae</taxon>
        <taxon>Araneoidea</taxon>
        <taxon>Araneidae</taxon>
        <taxon>Caerostris</taxon>
    </lineage>
</organism>
<proteinExistence type="predicted"/>
<accession>A0AAV4TP84</accession>
<dbReference type="EMBL" id="BPLR01011454">
    <property type="protein sequence ID" value="GIY46655.1"/>
    <property type="molecule type" value="Genomic_DNA"/>
</dbReference>
<evidence type="ECO:0000313" key="2">
    <source>
        <dbReference type="Proteomes" id="UP001054945"/>
    </source>
</evidence>
<comment type="caution">
    <text evidence="1">The sequence shown here is derived from an EMBL/GenBank/DDBJ whole genome shotgun (WGS) entry which is preliminary data.</text>
</comment>